<reference evidence="1 2" key="1">
    <citation type="submission" date="2018-05" db="EMBL/GenBank/DDBJ databases">
        <title>Genomic Encyclopedia of Archaeal and Bacterial Type Strains, Phase II (KMG-II): from individual species to whole genera.</title>
        <authorList>
            <person name="Goeker M."/>
        </authorList>
    </citation>
    <scope>NUCLEOTIDE SEQUENCE [LARGE SCALE GENOMIC DNA]</scope>
    <source>
        <strain evidence="1 2">DSM 45184</strain>
    </source>
</reference>
<name>A0A316EGY4_9ACTN</name>
<evidence type="ECO:0008006" key="3">
    <source>
        <dbReference type="Google" id="ProtNLM"/>
    </source>
</evidence>
<protein>
    <recommendedName>
        <fullName evidence="3">Methyltransferase</fullName>
    </recommendedName>
</protein>
<keyword evidence="2" id="KW-1185">Reference proteome</keyword>
<dbReference type="InterPro" id="IPR029063">
    <property type="entry name" value="SAM-dependent_MTases_sf"/>
</dbReference>
<dbReference type="Proteomes" id="UP000245697">
    <property type="component" value="Unassembled WGS sequence"/>
</dbReference>
<gene>
    <name evidence="1" type="ORF">BC793_1406</name>
</gene>
<dbReference type="SUPFAM" id="SSF53335">
    <property type="entry name" value="S-adenosyl-L-methionine-dependent methyltransferases"/>
    <property type="match status" value="1"/>
</dbReference>
<dbReference type="OrthoDB" id="8163513at2"/>
<dbReference type="AlphaFoldDB" id="A0A316EGY4"/>
<proteinExistence type="predicted"/>
<dbReference type="RefSeq" id="WP_109602667.1">
    <property type="nucleotide sequence ID" value="NZ_BONA01000099.1"/>
</dbReference>
<evidence type="ECO:0000313" key="2">
    <source>
        <dbReference type="Proteomes" id="UP000245697"/>
    </source>
</evidence>
<dbReference type="EMBL" id="QGGR01000040">
    <property type="protein sequence ID" value="PWK30152.1"/>
    <property type="molecule type" value="Genomic_DNA"/>
</dbReference>
<evidence type="ECO:0000313" key="1">
    <source>
        <dbReference type="EMBL" id="PWK30152.1"/>
    </source>
</evidence>
<accession>A0A316EGY4</accession>
<dbReference type="CDD" id="cd02440">
    <property type="entry name" value="AdoMet_MTases"/>
    <property type="match status" value="1"/>
</dbReference>
<organism evidence="1 2">
    <name type="scientific">Actinoplanes xinjiangensis</name>
    <dbReference type="NCBI Taxonomy" id="512350"/>
    <lineage>
        <taxon>Bacteria</taxon>
        <taxon>Bacillati</taxon>
        <taxon>Actinomycetota</taxon>
        <taxon>Actinomycetes</taxon>
        <taxon>Micromonosporales</taxon>
        <taxon>Micromonosporaceae</taxon>
        <taxon>Actinoplanes</taxon>
    </lineage>
</organism>
<dbReference type="Gene3D" id="3.40.50.150">
    <property type="entry name" value="Vaccinia Virus protein VP39"/>
    <property type="match status" value="1"/>
</dbReference>
<sequence>MTRDWLRWHEDYDTAGSSLARRLEVVRRHLGRALTEAPAGPDGSRSLISLCAGDGRDVLPVLARHAAGRQVRAVLAELDPELAGRARSAAGRLGLAGVDVRTGDAGLADVYLDAAPAHVVMVCGVFGNISREDVSRTIAALPALSAAGGFVIWTRGRGTQDTDPSMAIRAGLREHGFAEIAFEEPADARFRVGMHRLIAAPVPARRLSGERLFAFA</sequence>
<comment type="caution">
    <text evidence="1">The sequence shown here is derived from an EMBL/GenBank/DDBJ whole genome shotgun (WGS) entry which is preliminary data.</text>
</comment>